<dbReference type="SUPFAM" id="SSF53850">
    <property type="entry name" value="Periplasmic binding protein-like II"/>
    <property type="match status" value="1"/>
</dbReference>
<comment type="caution">
    <text evidence="2">The sequence shown here is derived from an EMBL/GenBank/DDBJ whole genome shotgun (WGS) entry which is preliminary data.</text>
</comment>
<protein>
    <recommendedName>
        <fullName evidence="4">Phosphate ABC transporter substrate-binding protein</fullName>
    </recommendedName>
</protein>
<evidence type="ECO:0000313" key="2">
    <source>
        <dbReference type="EMBL" id="MBE7368777.1"/>
    </source>
</evidence>
<dbReference type="RefSeq" id="WP_193677402.1">
    <property type="nucleotide sequence ID" value="NZ_JADDIV010000004.1"/>
</dbReference>
<name>A0ABR9S6Y1_9BURK</name>
<dbReference type="EMBL" id="JADDIV010000004">
    <property type="protein sequence ID" value="MBE7368777.1"/>
    <property type="molecule type" value="Genomic_DNA"/>
</dbReference>
<dbReference type="Gene3D" id="3.40.190.10">
    <property type="entry name" value="Periplasmic binding protein-like II"/>
    <property type="match status" value="1"/>
</dbReference>
<evidence type="ECO:0000313" key="3">
    <source>
        <dbReference type="Proteomes" id="UP000806285"/>
    </source>
</evidence>
<accession>A0ABR9S6Y1</accession>
<feature type="chain" id="PRO_5045833646" description="Phosphate ABC transporter substrate-binding protein" evidence="1">
    <location>
        <begin position="21"/>
        <end position="132"/>
    </location>
</feature>
<sequence length="132" mass="13726">MAKRIALLATLLVGAQAALAADLVVVAHPSAAPVTKEQVADLFLGKGQSLTPVDQAEGSPLYAEFYRKATGRDVAQVKATWARLVFSGKAQAPRQLPDSAAVKKAVAADPKAIGYIEKSAVDSSVKVVLSLD</sequence>
<dbReference type="Proteomes" id="UP000806285">
    <property type="component" value="Unassembled WGS sequence"/>
</dbReference>
<gene>
    <name evidence="2" type="ORF">IM787_14545</name>
</gene>
<keyword evidence="1" id="KW-0732">Signal</keyword>
<evidence type="ECO:0000256" key="1">
    <source>
        <dbReference type="SAM" id="SignalP"/>
    </source>
</evidence>
<organism evidence="2 3">
    <name type="scientific">Ramlibacter pallidus</name>
    <dbReference type="NCBI Taxonomy" id="2780087"/>
    <lineage>
        <taxon>Bacteria</taxon>
        <taxon>Pseudomonadati</taxon>
        <taxon>Pseudomonadota</taxon>
        <taxon>Betaproteobacteria</taxon>
        <taxon>Burkholderiales</taxon>
        <taxon>Comamonadaceae</taxon>
        <taxon>Ramlibacter</taxon>
    </lineage>
</organism>
<keyword evidence="3" id="KW-1185">Reference proteome</keyword>
<reference evidence="2 3" key="1">
    <citation type="submission" date="2020-10" db="EMBL/GenBank/DDBJ databases">
        <title>Ramlibacter sp. HM2 16S ribosomal RNA gene Genome sequencing and assembly.</title>
        <authorList>
            <person name="Kang M."/>
        </authorList>
    </citation>
    <scope>NUCLEOTIDE SEQUENCE [LARGE SCALE GENOMIC DNA]</scope>
    <source>
        <strain evidence="2 3">HM2</strain>
    </source>
</reference>
<feature type="signal peptide" evidence="1">
    <location>
        <begin position="1"/>
        <end position="20"/>
    </location>
</feature>
<evidence type="ECO:0008006" key="4">
    <source>
        <dbReference type="Google" id="ProtNLM"/>
    </source>
</evidence>
<proteinExistence type="predicted"/>